<reference evidence="2 3" key="1">
    <citation type="journal article" date="2019" name="Emerg. Microbes Infect.">
        <title>Comprehensive subspecies identification of 175 nontuberculous mycobacteria species based on 7547 genomic profiles.</title>
        <authorList>
            <person name="Matsumoto Y."/>
            <person name="Kinjo T."/>
            <person name="Motooka D."/>
            <person name="Nabeya D."/>
            <person name="Jung N."/>
            <person name="Uechi K."/>
            <person name="Horii T."/>
            <person name="Iida T."/>
            <person name="Fujita J."/>
            <person name="Nakamura S."/>
        </authorList>
    </citation>
    <scope>NUCLEOTIDE SEQUENCE [LARGE SCALE GENOMIC DNA]</scope>
    <source>
        <strain evidence="2 3">JCM 12375</strain>
    </source>
</reference>
<organism evidence="2 3">
    <name type="scientific">Mycolicibacterium mageritense</name>
    <name type="common">Mycobacterium mageritense</name>
    <dbReference type="NCBI Taxonomy" id="53462"/>
    <lineage>
        <taxon>Bacteria</taxon>
        <taxon>Bacillati</taxon>
        <taxon>Actinomycetota</taxon>
        <taxon>Actinomycetes</taxon>
        <taxon>Mycobacteriales</taxon>
        <taxon>Mycobacteriaceae</taxon>
        <taxon>Mycolicibacterium</taxon>
    </lineage>
</organism>
<keyword evidence="3" id="KW-1185">Reference proteome</keyword>
<dbReference type="Proteomes" id="UP000465622">
    <property type="component" value="Chromosome"/>
</dbReference>
<keyword evidence="1" id="KW-1133">Transmembrane helix</keyword>
<name>A0ABN5YAQ8_MYCME</name>
<keyword evidence="1" id="KW-0472">Membrane</keyword>
<gene>
    <name evidence="2" type="ORF">MMAGJ_44560</name>
</gene>
<evidence type="ECO:0000313" key="3">
    <source>
        <dbReference type="Proteomes" id="UP000465622"/>
    </source>
</evidence>
<accession>A0ABN5YAQ8</accession>
<keyword evidence="1" id="KW-0812">Transmembrane</keyword>
<feature type="transmembrane region" description="Helical" evidence="1">
    <location>
        <begin position="27"/>
        <end position="47"/>
    </location>
</feature>
<sequence>MVVVASLPELLELSSLAPDVESLSESAAAIAPLMAVMVSAAVIRHTAAKRQLRLMIMNVSSHRSCGVSC</sequence>
<dbReference type="EMBL" id="AP022567">
    <property type="protein sequence ID" value="BBX35174.1"/>
    <property type="molecule type" value="Genomic_DNA"/>
</dbReference>
<evidence type="ECO:0000313" key="2">
    <source>
        <dbReference type="EMBL" id="BBX35174.1"/>
    </source>
</evidence>
<evidence type="ECO:0000256" key="1">
    <source>
        <dbReference type="SAM" id="Phobius"/>
    </source>
</evidence>
<proteinExistence type="predicted"/>
<protein>
    <submittedName>
        <fullName evidence="2">Uncharacterized protein</fullName>
    </submittedName>
</protein>